<name>A0A2J6TUG6_9HELO</name>
<comment type="similarity">
    <text evidence="1 4">Belongs to the GMC oxidoreductase family.</text>
</comment>
<feature type="active site" description="Proton donor" evidence="2">
    <location>
        <position position="544"/>
    </location>
</feature>
<reference evidence="8 9" key="1">
    <citation type="submission" date="2016-04" db="EMBL/GenBank/DDBJ databases">
        <title>A degradative enzymes factory behind the ericoid mycorrhizal symbiosis.</title>
        <authorList>
            <consortium name="DOE Joint Genome Institute"/>
            <person name="Martino E."/>
            <person name="Morin E."/>
            <person name="Grelet G."/>
            <person name="Kuo A."/>
            <person name="Kohler A."/>
            <person name="Daghino S."/>
            <person name="Barry K."/>
            <person name="Choi C."/>
            <person name="Cichocki N."/>
            <person name="Clum A."/>
            <person name="Copeland A."/>
            <person name="Hainaut M."/>
            <person name="Haridas S."/>
            <person name="Labutti K."/>
            <person name="Lindquist E."/>
            <person name="Lipzen A."/>
            <person name="Khouja H.-R."/>
            <person name="Murat C."/>
            <person name="Ohm R."/>
            <person name="Olson A."/>
            <person name="Spatafora J."/>
            <person name="Veneault-Fourrey C."/>
            <person name="Henrissat B."/>
            <person name="Grigoriev I."/>
            <person name="Martin F."/>
            <person name="Perotto S."/>
        </authorList>
    </citation>
    <scope>NUCLEOTIDE SEQUENCE [LARGE SCALE GENOMIC DNA]</scope>
    <source>
        <strain evidence="8 9">E</strain>
    </source>
</reference>
<dbReference type="PIRSF" id="PIRSF000137">
    <property type="entry name" value="Alcohol_oxidase"/>
    <property type="match status" value="1"/>
</dbReference>
<dbReference type="GeneID" id="36585763"/>
<dbReference type="AlphaFoldDB" id="A0A2J6TUG6"/>
<dbReference type="InterPro" id="IPR012132">
    <property type="entry name" value="GMC_OxRdtase"/>
</dbReference>
<sequence length="609" mass="66149">MASGKSIFFSLFTLLGLVNAHQTFPGRILNRASEVEQSYDYVVVGGGLSGLVVANRLSENPETTVLIIEAGGFTENEDWITIPLLSSANVPALGNGPRGTKYDWNMTGIPQPELGNRSIQTPAGKVIGGGTVLNGMVFNRGSKADYDRWVALGNPGWDFENLLPYFKKAENFTPPDSKVEEEGWDIEYDPAYHGEHGHVQSSFAPFVWPSTRNYINSMKELHVPNIEDAMGGNAAGAYWFTQSVNPKNETRSTAQGFYDPSRPNLHLLIGNRVTRIIIDSGKVKGVEFSAEENAARSTVQVLKEVVLSAGTLHTPQLLQLSGIGDKIHLSSLGIETVVDLPGVGSNYHDHILLYTGQIGNNQTWTSEQLALYESKKEGPYTTLGGNFFAFLPVGTFSNKTALLSAAVAQSKSQYLSSNTPATVRAGYETQFALLEKDITSPSTAYLEFIFADTAIIPALHQPFSRGTVSIKSTSPFDSPVIDPRYLSNPLDLALFVAGFEYARAIRKTNAMQTINVIETYPGASVTTNQQIEEFVRAGVDTEHHHAGTASMLPQELGGVVDPELRVYGVEGLRIVDASIVPMLPAAHLQATLYGIAEKAADLIKNSYSR</sequence>
<dbReference type="EMBL" id="KZ613743">
    <property type="protein sequence ID" value="PMD66641.1"/>
    <property type="molecule type" value="Genomic_DNA"/>
</dbReference>
<feature type="domain" description="Glucose-methanol-choline oxidoreductase N-terminal" evidence="6">
    <location>
        <begin position="124"/>
        <end position="147"/>
    </location>
</feature>
<gene>
    <name evidence="8" type="ORF">K444DRAFT_579966</name>
</gene>
<dbReference type="Gene3D" id="3.50.50.60">
    <property type="entry name" value="FAD/NAD(P)-binding domain"/>
    <property type="match status" value="1"/>
</dbReference>
<evidence type="ECO:0000256" key="2">
    <source>
        <dbReference type="PIRSR" id="PIRSR000137-1"/>
    </source>
</evidence>
<feature type="binding site" evidence="3">
    <location>
        <begin position="134"/>
        <end position="137"/>
    </location>
    <ligand>
        <name>FAD</name>
        <dbReference type="ChEBI" id="CHEBI:57692"/>
    </ligand>
</feature>
<evidence type="ECO:0000256" key="1">
    <source>
        <dbReference type="ARBA" id="ARBA00010790"/>
    </source>
</evidence>
<dbReference type="STRING" id="1095630.A0A2J6TUG6"/>
<dbReference type="SUPFAM" id="SSF54373">
    <property type="entry name" value="FAD-linked reductases, C-terminal domain"/>
    <property type="match status" value="1"/>
</dbReference>
<dbReference type="InterPro" id="IPR000172">
    <property type="entry name" value="GMC_OxRdtase_N"/>
</dbReference>
<keyword evidence="4" id="KW-0285">Flavoprotein</keyword>
<dbReference type="PROSITE" id="PS00623">
    <property type="entry name" value="GMC_OXRED_1"/>
    <property type="match status" value="1"/>
</dbReference>
<dbReference type="PROSITE" id="PS00624">
    <property type="entry name" value="GMC_OXRED_2"/>
    <property type="match status" value="1"/>
</dbReference>
<dbReference type="Pfam" id="PF05199">
    <property type="entry name" value="GMC_oxred_C"/>
    <property type="match status" value="1"/>
</dbReference>
<feature type="domain" description="Glucose-methanol-choline oxidoreductase N-terminal" evidence="7">
    <location>
        <begin position="310"/>
        <end position="324"/>
    </location>
</feature>
<keyword evidence="3 4" id="KW-0274">FAD</keyword>
<keyword evidence="9" id="KW-1185">Reference proteome</keyword>
<dbReference type="GO" id="GO:0044550">
    <property type="term" value="P:secondary metabolite biosynthetic process"/>
    <property type="evidence" value="ECO:0007669"/>
    <property type="project" value="TreeGrafter"/>
</dbReference>
<dbReference type="SUPFAM" id="SSF51905">
    <property type="entry name" value="FAD/NAD(P)-binding domain"/>
    <property type="match status" value="1"/>
</dbReference>
<feature type="active site" description="Proton acceptor" evidence="2">
    <location>
        <position position="587"/>
    </location>
</feature>
<accession>A0A2J6TUG6</accession>
<dbReference type="InParanoid" id="A0A2J6TUG6"/>
<dbReference type="OrthoDB" id="269227at2759"/>
<evidence type="ECO:0000256" key="5">
    <source>
        <dbReference type="SAM" id="SignalP"/>
    </source>
</evidence>
<dbReference type="GO" id="GO:0050660">
    <property type="term" value="F:flavin adenine dinucleotide binding"/>
    <property type="evidence" value="ECO:0007669"/>
    <property type="project" value="InterPro"/>
</dbReference>
<dbReference type="PANTHER" id="PTHR11552">
    <property type="entry name" value="GLUCOSE-METHANOL-CHOLINE GMC OXIDOREDUCTASE"/>
    <property type="match status" value="1"/>
</dbReference>
<evidence type="ECO:0000259" key="6">
    <source>
        <dbReference type="PROSITE" id="PS00623"/>
    </source>
</evidence>
<evidence type="ECO:0000259" key="7">
    <source>
        <dbReference type="PROSITE" id="PS00624"/>
    </source>
</evidence>
<dbReference type="PANTHER" id="PTHR11552:SF115">
    <property type="entry name" value="DEHYDROGENASE XPTC-RELATED"/>
    <property type="match status" value="1"/>
</dbReference>
<feature type="binding site" evidence="3">
    <location>
        <position position="126"/>
    </location>
    <ligand>
        <name>FAD</name>
        <dbReference type="ChEBI" id="CHEBI:57692"/>
    </ligand>
</feature>
<feature type="binding site" evidence="3">
    <location>
        <position position="273"/>
    </location>
    <ligand>
        <name>FAD</name>
        <dbReference type="ChEBI" id="CHEBI:57692"/>
    </ligand>
</feature>
<comment type="cofactor">
    <cofactor evidence="3">
        <name>FAD</name>
        <dbReference type="ChEBI" id="CHEBI:57692"/>
    </cofactor>
</comment>
<dbReference type="GO" id="GO:0016614">
    <property type="term" value="F:oxidoreductase activity, acting on CH-OH group of donors"/>
    <property type="evidence" value="ECO:0007669"/>
    <property type="project" value="InterPro"/>
</dbReference>
<feature type="chain" id="PRO_5014433302" evidence="5">
    <location>
        <begin position="21"/>
        <end position="609"/>
    </location>
</feature>
<dbReference type="Proteomes" id="UP000235371">
    <property type="component" value="Unassembled WGS sequence"/>
</dbReference>
<organism evidence="8 9">
    <name type="scientific">Hyaloscypha bicolor E</name>
    <dbReference type="NCBI Taxonomy" id="1095630"/>
    <lineage>
        <taxon>Eukaryota</taxon>
        <taxon>Fungi</taxon>
        <taxon>Dikarya</taxon>
        <taxon>Ascomycota</taxon>
        <taxon>Pezizomycotina</taxon>
        <taxon>Leotiomycetes</taxon>
        <taxon>Helotiales</taxon>
        <taxon>Hyaloscyphaceae</taxon>
        <taxon>Hyaloscypha</taxon>
        <taxon>Hyaloscypha bicolor</taxon>
    </lineage>
</organism>
<evidence type="ECO:0000313" key="8">
    <source>
        <dbReference type="EMBL" id="PMD66641.1"/>
    </source>
</evidence>
<feature type="signal peptide" evidence="5">
    <location>
        <begin position="1"/>
        <end position="20"/>
    </location>
</feature>
<dbReference type="InterPro" id="IPR036188">
    <property type="entry name" value="FAD/NAD-bd_sf"/>
</dbReference>
<keyword evidence="5" id="KW-0732">Signal</keyword>
<dbReference type="InterPro" id="IPR007867">
    <property type="entry name" value="GMC_OxRtase_C"/>
</dbReference>
<dbReference type="Pfam" id="PF00732">
    <property type="entry name" value="GMC_oxred_N"/>
    <property type="match status" value="1"/>
</dbReference>
<evidence type="ECO:0000256" key="3">
    <source>
        <dbReference type="PIRSR" id="PIRSR000137-2"/>
    </source>
</evidence>
<dbReference type="RefSeq" id="XP_024743545.1">
    <property type="nucleotide sequence ID" value="XM_024877686.1"/>
</dbReference>
<dbReference type="Gene3D" id="3.30.560.10">
    <property type="entry name" value="Glucose Oxidase, domain 3"/>
    <property type="match status" value="1"/>
</dbReference>
<evidence type="ECO:0000256" key="4">
    <source>
        <dbReference type="RuleBase" id="RU003968"/>
    </source>
</evidence>
<protein>
    <submittedName>
        <fullName evidence="8">GMC oxidoreductase</fullName>
    </submittedName>
</protein>
<evidence type="ECO:0000313" key="9">
    <source>
        <dbReference type="Proteomes" id="UP000235371"/>
    </source>
</evidence>
<proteinExistence type="inferred from homology"/>